<dbReference type="InterPro" id="IPR012340">
    <property type="entry name" value="NA-bd_OB-fold"/>
</dbReference>
<proteinExistence type="predicted"/>
<evidence type="ECO:0000259" key="2">
    <source>
        <dbReference type="Pfam" id="PF01957"/>
    </source>
</evidence>
<evidence type="ECO:0000256" key="1">
    <source>
        <dbReference type="SAM" id="Phobius"/>
    </source>
</evidence>
<dbReference type="InterPro" id="IPR002810">
    <property type="entry name" value="NfeD-like_C"/>
</dbReference>
<feature type="transmembrane region" description="Helical" evidence="1">
    <location>
        <begin position="46"/>
        <end position="64"/>
    </location>
</feature>
<name>A0A6M4H311_9PROT</name>
<dbReference type="Proteomes" id="UP000503096">
    <property type="component" value="Chromosome"/>
</dbReference>
<keyword evidence="4" id="KW-1185">Reference proteome</keyword>
<sequence>MELWLIWTVVGFALVIIELVTGTFYLLALAAGVFVAAVVAAFGGNVLVQALAGSVVAIAGAVFVHHWHGAQTKPDAGQANLLDKGQAVVLESWVNEAGGMARVKYRGASWEARLAATERPAPGAMLYIEGQDGNTLLVGATPPVR</sequence>
<feature type="domain" description="NfeD-like C-terminal" evidence="2">
    <location>
        <begin position="85"/>
        <end position="138"/>
    </location>
</feature>
<feature type="transmembrane region" description="Helical" evidence="1">
    <location>
        <begin position="12"/>
        <end position="40"/>
    </location>
</feature>
<dbReference type="KEGG" id="upl:DSM104440_00708"/>
<dbReference type="RefSeq" id="WP_171160666.1">
    <property type="nucleotide sequence ID" value="NZ_CP053073.1"/>
</dbReference>
<keyword evidence="1" id="KW-0812">Transmembrane</keyword>
<dbReference type="Gene3D" id="2.40.50.140">
    <property type="entry name" value="Nucleic acid-binding proteins"/>
    <property type="match status" value="1"/>
</dbReference>
<accession>A0A6M4H311</accession>
<dbReference type="AlphaFoldDB" id="A0A6M4H311"/>
<keyword evidence="1" id="KW-0472">Membrane</keyword>
<dbReference type="Pfam" id="PF01957">
    <property type="entry name" value="NfeD"/>
    <property type="match status" value="1"/>
</dbReference>
<evidence type="ECO:0000313" key="3">
    <source>
        <dbReference type="EMBL" id="QJR13916.1"/>
    </source>
</evidence>
<keyword evidence="1" id="KW-1133">Transmembrane helix</keyword>
<protein>
    <recommendedName>
        <fullName evidence="2">NfeD-like C-terminal domain-containing protein</fullName>
    </recommendedName>
</protein>
<organism evidence="3 4">
    <name type="scientific">Usitatibacter palustris</name>
    <dbReference type="NCBI Taxonomy" id="2732487"/>
    <lineage>
        <taxon>Bacteria</taxon>
        <taxon>Pseudomonadati</taxon>
        <taxon>Pseudomonadota</taxon>
        <taxon>Betaproteobacteria</taxon>
        <taxon>Nitrosomonadales</taxon>
        <taxon>Usitatibacteraceae</taxon>
        <taxon>Usitatibacter</taxon>
    </lineage>
</organism>
<gene>
    <name evidence="3" type="ORF">DSM104440_00708</name>
</gene>
<evidence type="ECO:0000313" key="4">
    <source>
        <dbReference type="Proteomes" id="UP000503096"/>
    </source>
</evidence>
<dbReference type="EMBL" id="CP053073">
    <property type="protein sequence ID" value="QJR13916.1"/>
    <property type="molecule type" value="Genomic_DNA"/>
</dbReference>
<reference evidence="3 4" key="1">
    <citation type="submission" date="2020-04" db="EMBL/GenBank/DDBJ databases">
        <title>Usitatibacter rugosus gen. nov., sp. nov. and Usitatibacter palustris sp. nov., novel members of Usitatibacteraceae fam. nov. within the order Nitrosomonadales isolated from soil.</title>
        <authorList>
            <person name="Huber K.J."/>
            <person name="Neumann-Schaal M."/>
            <person name="Geppert A."/>
            <person name="Luckner M."/>
            <person name="Wanner G."/>
            <person name="Overmann J."/>
        </authorList>
    </citation>
    <scope>NUCLEOTIDE SEQUENCE [LARGE SCALE GENOMIC DNA]</scope>
    <source>
        <strain evidence="3 4">Swamp67</strain>
    </source>
</reference>
<dbReference type="InParanoid" id="A0A6M4H311"/>